<dbReference type="PANTHER" id="PTHR11576:SF2">
    <property type="entry name" value="ZONA PELLUCIDA SPERM-BINDING PROTEIN 3"/>
    <property type="match status" value="1"/>
</dbReference>
<dbReference type="InterPro" id="IPR001841">
    <property type="entry name" value="Znf_RING"/>
</dbReference>
<dbReference type="Gene3D" id="2.60.40.3210">
    <property type="entry name" value="Zona pellucida, ZP-N domain"/>
    <property type="match status" value="1"/>
</dbReference>
<proteinExistence type="predicted"/>
<evidence type="ECO:0000256" key="2">
    <source>
        <dbReference type="ARBA" id="ARBA00022771"/>
    </source>
</evidence>
<dbReference type="CDD" id="cd19804">
    <property type="entry name" value="Bbox1_TRIM19_C-V"/>
    <property type="match status" value="1"/>
</dbReference>
<feature type="domain" description="RING-type" evidence="9">
    <location>
        <begin position="25"/>
        <end position="61"/>
    </location>
</feature>
<evidence type="ECO:0000259" key="9">
    <source>
        <dbReference type="PROSITE" id="PS50089"/>
    </source>
</evidence>
<dbReference type="SMART" id="SM00184">
    <property type="entry name" value="RING"/>
    <property type="match status" value="1"/>
</dbReference>
<dbReference type="Gene3D" id="2.60.40.4100">
    <property type="entry name" value="Zona pellucida, ZP-C domain"/>
    <property type="match status" value="1"/>
</dbReference>
<dbReference type="InterPro" id="IPR000315">
    <property type="entry name" value="Znf_B-box"/>
</dbReference>
<dbReference type="InterPro" id="IPR042235">
    <property type="entry name" value="ZP-C_dom"/>
</dbReference>
<dbReference type="SUPFAM" id="SSF57850">
    <property type="entry name" value="RING/U-box"/>
    <property type="match status" value="1"/>
</dbReference>
<evidence type="ECO:0000256" key="1">
    <source>
        <dbReference type="ARBA" id="ARBA00022723"/>
    </source>
</evidence>
<feature type="domain" description="ZP" evidence="11">
    <location>
        <begin position="573"/>
        <end position="847"/>
    </location>
</feature>
<name>A0ABQ9DJ76_9PASS</name>
<keyword evidence="2 6" id="KW-0863">Zinc-finger</keyword>
<dbReference type="SMART" id="SM00241">
    <property type="entry name" value="ZP"/>
    <property type="match status" value="1"/>
</dbReference>
<dbReference type="InterPro" id="IPR001507">
    <property type="entry name" value="ZP_dom"/>
</dbReference>
<dbReference type="PROSITE" id="PS51034">
    <property type="entry name" value="ZP_2"/>
    <property type="match status" value="1"/>
</dbReference>
<evidence type="ECO:0000256" key="3">
    <source>
        <dbReference type="ARBA" id="ARBA00022833"/>
    </source>
</evidence>
<evidence type="ECO:0000256" key="7">
    <source>
        <dbReference type="SAM" id="Coils"/>
    </source>
</evidence>
<feature type="region of interest" description="Disordered" evidence="8">
    <location>
        <begin position="585"/>
        <end position="611"/>
    </location>
</feature>
<dbReference type="Pfam" id="PF00100">
    <property type="entry name" value="Zona_pellucida"/>
    <property type="match status" value="1"/>
</dbReference>
<accession>A0ABQ9DJ76</accession>
<dbReference type="InterPro" id="IPR013083">
    <property type="entry name" value="Znf_RING/FYVE/PHD"/>
</dbReference>
<comment type="caution">
    <text evidence="12">The sequence shown here is derived from an EMBL/GenBank/DDBJ whole genome shotgun (WGS) entry which is preliminary data.</text>
</comment>
<feature type="domain" description="B box-type" evidence="10">
    <location>
        <begin position="99"/>
        <end position="140"/>
    </location>
</feature>
<evidence type="ECO:0000259" key="10">
    <source>
        <dbReference type="PROSITE" id="PS50119"/>
    </source>
</evidence>
<keyword evidence="7" id="KW-0175">Coiled coil</keyword>
<dbReference type="Gene3D" id="3.30.40.10">
    <property type="entry name" value="Zinc/RING finger domain, C3HC4 (zinc finger)"/>
    <property type="match status" value="1"/>
</dbReference>
<organism evidence="12 13">
    <name type="scientific">Willisornis vidua</name>
    <name type="common">Xingu scale-backed antbird</name>
    <dbReference type="NCBI Taxonomy" id="1566151"/>
    <lineage>
        <taxon>Eukaryota</taxon>
        <taxon>Metazoa</taxon>
        <taxon>Chordata</taxon>
        <taxon>Craniata</taxon>
        <taxon>Vertebrata</taxon>
        <taxon>Euteleostomi</taxon>
        <taxon>Archelosauria</taxon>
        <taxon>Archosauria</taxon>
        <taxon>Dinosauria</taxon>
        <taxon>Saurischia</taxon>
        <taxon>Theropoda</taxon>
        <taxon>Coelurosauria</taxon>
        <taxon>Aves</taxon>
        <taxon>Neognathae</taxon>
        <taxon>Neoaves</taxon>
        <taxon>Telluraves</taxon>
        <taxon>Australaves</taxon>
        <taxon>Passeriformes</taxon>
        <taxon>Thamnophilidae</taxon>
        <taxon>Willisornis</taxon>
    </lineage>
</organism>
<evidence type="ECO:0000259" key="11">
    <source>
        <dbReference type="PROSITE" id="PS51034"/>
    </source>
</evidence>
<dbReference type="PROSITE" id="PS50119">
    <property type="entry name" value="ZF_BBOX"/>
    <property type="match status" value="1"/>
</dbReference>
<feature type="coiled-coil region" evidence="7">
    <location>
        <begin position="230"/>
        <end position="282"/>
    </location>
</feature>
<feature type="region of interest" description="Disordered" evidence="8">
    <location>
        <begin position="421"/>
        <end position="441"/>
    </location>
</feature>
<gene>
    <name evidence="12" type="ORF">WISP_37723</name>
</gene>
<dbReference type="InterPro" id="IPR055355">
    <property type="entry name" value="ZP-C"/>
</dbReference>
<protein>
    <submittedName>
        <fullName evidence="12">Protein PML</fullName>
    </submittedName>
</protein>
<dbReference type="InterPro" id="IPR021978">
    <property type="entry name" value="PML-like_CC"/>
</dbReference>
<keyword evidence="13" id="KW-1185">Reference proteome</keyword>
<dbReference type="InterPro" id="IPR048290">
    <property type="entry name" value="ZP_chr"/>
</dbReference>
<dbReference type="EMBL" id="WHWB01033017">
    <property type="protein sequence ID" value="KAJ7422446.1"/>
    <property type="molecule type" value="Genomic_DNA"/>
</dbReference>
<keyword evidence="3" id="KW-0862">Zinc</keyword>
<dbReference type="PROSITE" id="PS00518">
    <property type="entry name" value="ZF_RING_1"/>
    <property type="match status" value="1"/>
</dbReference>
<evidence type="ECO:0000256" key="5">
    <source>
        <dbReference type="ARBA" id="ARBA00023180"/>
    </source>
</evidence>
<dbReference type="PROSITE" id="PS50089">
    <property type="entry name" value="ZF_RING_2"/>
    <property type="match status" value="1"/>
</dbReference>
<dbReference type="InterPro" id="IPR017907">
    <property type="entry name" value="Znf_RING_CS"/>
</dbReference>
<evidence type="ECO:0000256" key="6">
    <source>
        <dbReference type="PROSITE-ProRule" id="PRU00024"/>
    </source>
</evidence>
<evidence type="ECO:0000256" key="4">
    <source>
        <dbReference type="ARBA" id="ARBA00023157"/>
    </source>
</evidence>
<sequence>MLELPLPSLWGLRKLVEDDFQFLLCEGCQQESPNLKLLTCLHTLCLGCLSKNKPIGQCPVCCTDISQASGIPDMDNLLFTNLQVRLKVYKQMVDGVDLFCTNCRKSGEFWCSECFEFLCTKCFEAHQRYLRWDSHRAKRVVDIRAGSAKDFLEGIRRAGGLSCFNLDHKSQPVRTLLFPASIYCQQCEKALCCSCALLDNQHAPFCDIRSETQRRQEELSRMDRELRRRRSGFEATYASLQGEAARLEEAQREMRELIRQRVEQLVRLIRQEEEELVGLVEARQEQGRQELARELRHVEGVLRRMEAGERLVEKMSLYATEQEVMDMQPFIKGSLQELQRLRQPATKDQGEPGPFAECRARLQALVERVTAHPGTSASRHNSLSDESTVILDLRHPGKDSQPHGHLPLGLLAHHQPCVSMSDPSGGRGHTCPNQGGDMPPTIPTTPGLLMQREEEAMEDSDAAHGDTVPPPRSIQDTLASLREDFGGWAKSNMQQVDKFLRLGSCLLQAQQGANRHLVAMIQEIQAMSQSLATISSALGPLVQPMACPQNPSTSGMDWQSLPSNLMDLLPSSTPQKDDLLVPAAAAAPSPRTPPPAISPASPACSDTPSLDSNEQNKIFLTLVRQKRDLDQGGWSGQPRNEDKVTPESLIYTTSLNYSPAPLGNPVVIRTSPAVVPIECHYPRRSNVSSNGVKPTWAPFRSTLSSEEKLPFSLRLMNDDWSAERASPVFQLGEVLHFQAGVDAGNHVPLRLFVDSCVATLTADRTSSPQYAFIDFHGCLVDGQLDDATSTFISPRPRQDVLQFTVDAFKFAGDSSNLIYITCHLKVSPADQAPDPLNKACSFSKASSL</sequence>
<dbReference type="PANTHER" id="PTHR11576">
    <property type="entry name" value="ZONA PELLUCIDA SPERM-BINDING PROTEIN 3"/>
    <property type="match status" value="1"/>
</dbReference>
<dbReference type="Pfam" id="PF12126">
    <property type="entry name" value="PML_CC"/>
    <property type="match status" value="1"/>
</dbReference>
<dbReference type="Proteomes" id="UP001145742">
    <property type="component" value="Unassembled WGS sequence"/>
</dbReference>
<dbReference type="PRINTS" id="PR00023">
    <property type="entry name" value="ZPELLUCIDA"/>
</dbReference>
<keyword evidence="5" id="KW-0325">Glycoprotein</keyword>
<keyword evidence="4" id="KW-1015">Disulfide bond</keyword>
<reference evidence="12" key="1">
    <citation type="submission" date="2019-10" db="EMBL/GenBank/DDBJ databases">
        <authorList>
            <person name="Soares A.E.R."/>
            <person name="Aleixo A."/>
            <person name="Schneider P."/>
            <person name="Miyaki C.Y."/>
            <person name="Schneider M.P."/>
            <person name="Mello C."/>
            <person name="Vasconcelos A.T.R."/>
        </authorList>
    </citation>
    <scope>NUCLEOTIDE SEQUENCE</scope>
    <source>
        <tissue evidence="12">Muscle</tissue>
    </source>
</reference>
<dbReference type="Pfam" id="PF22586">
    <property type="entry name" value="ANCHR-like_BBOX"/>
    <property type="match status" value="1"/>
</dbReference>
<evidence type="ECO:0000256" key="8">
    <source>
        <dbReference type="SAM" id="MobiDB-lite"/>
    </source>
</evidence>
<keyword evidence="1" id="KW-0479">Metal-binding</keyword>
<evidence type="ECO:0000313" key="12">
    <source>
        <dbReference type="EMBL" id="KAJ7422446.1"/>
    </source>
</evidence>
<evidence type="ECO:0000313" key="13">
    <source>
        <dbReference type="Proteomes" id="UP001145742"/>
    </source>
</evidence>